<name>A0A2K2HDE9_9BACT</name>
<dbReference type="InterPro" id="IPR025673">
    <property type="entry name" value="PCYCGC"/>
</dbReference>
<sequence>MEKTMKHFIVLLTTLGLLLPASPLLAMNAAQKKEFERIYTMSLEDLADRVEARLEQKYPDEDWDKYRFPSFVYTDDPIEISYKVAVKNPDLLGAANVKDKGRIIPCYCFCNRMGHDNLLYCYWQKGQVGGDFDSHASECNICVRQALLAFLWDDLGAGHAEIISGMERKFERLIEMHERGEI</sequence>
<comment type="caution">
    <text evidence="2">The sequence shown here is derived from an EMBL/GenBank/DDBJ whole genome shotgun (WGS) entry which is preliminary data.</text>
</comment>
<reference evidence="2 3" key="1">
    <citation type="journal article" date="2018" name="Genome Announc.">
        <title>Genome Sequence of Geothermobacter sp. HR-1 Iron Reducer from the Loihi Seamount.</title>
        <authorList>
            <person name="Smith H."/>
            <person name="Abuyen K."/>
            <person name="Tremblay J."/>
            <person name="Savalia P."/>
            <person name="Perez-Rodriguez I."/>
            <person name="Emerson D."/>
            <person name="Tully B."/>
            <person name="Amend J."/>
        </authorList>
    </citation>
    <scope>NUCLEOTIDE SEQUENCE [LARGE SCALE GENOMIC DNA]</scope>
    <source>
        <strain evidence="2 3">HR-1</strain>
    </source>
</reference>
<evidence type="ECO:0000313" key="2">
    <source>
        <dbReference type="EMBL" id="PNU21317.1"/>
    </source>
</evidence>
<gene>
    <name evidence="2" type="ORF">C2E25_03220</name>
</gene>
<keyword evidence="1" id="KW-0732">Signal</keyword>
<dbReference type="AlphaFoldDB" id="A0A2K2HDE9"/>
<dbReference type="Proteomes" id="UP000236340">
    <property type="component" value="Unassembled WGS sequence"/>
</dbReference>
<dbReference type="EMBL" id="PPFX01000004">
    <property type="protein sequence ID" value="PNU21317.1"/>
    <property type="molecule type" value="Genomic_DNA"/>
</dbReference>
<proteinExistence type="predicted"/>
<evidence type="ECO:0000256" key="1">
    <source>
        <dbReference type="SAM" id="SignalP"/>
    </source>
</evidence>
<organism evidence="2 3">
    <name type="scientific">Geothermobacter hydrogeniphilus</name>
    <dbReference type="NCBI Taxonomy" id="1969733"/>
    <lineage>
        <taxon>Bacteria</taxon>
        <taxon>Pseudomonadati</taxon>
        <taxon>Thermodesulfobacteriota</taxon>
        <taxon>Desulfuromonadia</taxon>
        <taxon>Desulfuromonadales</taxon>
        <taxon>Geothermobacteraceae</taxon>
        <taxon>Geothermobacter</taxon>
    </lineage>
</organism>
<feature type="chain" id="PRO_5014408580" evidence="1">
    <location>
        <begin position="27"/>
        <end position="182"/>
    </location>
</feature>
<feature type="signal peptide" evidence="1">
    <location>
        <begin position="1"/>
        <end position="26"/>
    </location>
</feature>
<accession>A0A2K2HDE9</accession>
<protein>
    <submittedName>
        <fullName evidence="2">Uncharacterized protein</fullName>
    </submittedName>
</protein>
<evidence type="ECO:0000313" key="3">
    <source>
        <dbReference type="Proteomes" id="UP000236340"/>
    </source>
</evidence>
<dbReference type="Pfam" id="PF13798">
    <property type="entry name" value="PCYCGC"/>
    <property type="match status" value="1"/>
</dbReference>